<sequence>MSGALPAAGASGNQIVAELPPPPRALFAPSTDEMAELRRDLAAGRRDARDREAAARTWRRLGVGVGVAGWLSAAVMAWGWSATYPLRRNVHHFTVLNDTDHTAAVFESTWNLPDSKREALILGTAAQFVRACEGYSWVEAQFQYDYCAGLSAGTLRQDVVAEWDPANKDSAQAVFGTNGWKRVATGKPIRTGTTAIVVPAIIVAARPGEQPQCARRLIRLSYSAVTRLPTTLHLQYPTADIMFVGRSRDVDPTPIDPATCR</sequence>
<evidence type="ECO:0000256" key="3">
    <source>
        <dbReference type="ARBA" id="ARBA00022989"/>
    </source>
</evidence>
<proteinExistence type="predicted"/>
<comment type="subcellular location">
    <subcellularLocation>
        <location evidence="1">Membrane</location>
        <topology evidence="1">Single-pass membrane protein</topology>
    </subcellularLocation>
</comment>
<evidence type="ECO:0000313" key="7">
    <source>
        <dbReference type="EMBL" id="MDO9712811.1"/>
    </source>
</evidence>
<dbReference type="Gene3D" id="3.10.450.230">
    <property type="entry name" value="VirB8 protein"/>
    <property type="match status" value="1"/>
</dbReference>
<gene>
    <name evidence="7" type="ORF">Q7A36_31050</name>
</gene>
<keyword evidence="3 5" id="KW-1133">Transmembrane helix</keyword>
<organism evidence="7 8">
    <name type="scientific">Paracraurococcus lichenis</name>
    <dbReference type="NCBI Taxonomy" id="3064888"/>
    <lineage>
        <taxon>Bacteria</taxon>
        <taxon>Pseudomonadati</taxon>
        <taxon>Pseudomonadota</taxon>
        <taxon>Alphaproteobacteria</taxon>
        <taxon>Acetobacterales</taxon>
        <taxon>Roseomonadaceae</taxon>
        <taxon>Paracraurococcus</taxon>
    </lineage>
</organism>
<keyword evidence="4 5" id="KW-0472">Membrane</keyword>
<dbReference type="EMBL" id="JAUTWS010000059">
    <property type="protein sequence ID" value="MDO9712811.1"/>
    <property type="molecule type" value="Genomic_DNA"/>
</dbReference>
<comment type="caution">
    <text evidence="7">The sequence shown here is derived from an EMBL/GenBank/DDBJ whole genome shotgun (WGS) entry which is preliminary data.</text>
</comment>
<feature type="transmembrane region" description="Helical" evidence="5">
    <location>
        <begin position="61"/>
        <end position="80"/>
    </location>
</feature>
<name>A0ABT9E9C8_9PROT</name>
<reference evidence="7 8" key="1">
    <citation type="submission" date="2023-08" db="EMBL/GenBank/DDBJ databases">
        <title>The draft genome sequence of Paracraurococcus sp. LOR1-02.</title>
        <authorList>
            <person name="Kingkaew E."/>
            <person name="Tanasupawat S."/>
        </authorList>
    </citation>
    <scope>NUCLEOTIDE SEQUENCE [LARGE SCALE GENOMIC DNA]</scope>
    <source>
        <strain evidence="7 8">LOR1-02</strain>
    </source>
</reference>
<dbReference type="InterPro" id="IPR007430">
    <property type="entry name" value="VirB8"/>
</dbReference>
<dbReference type="Proteomes" id="UP001243009">
    <property type="component" value="Unassembled WGS sequence"/>
</dbReference>
<dbReference type="InterPro" id="IPR032710">
    <property type="entry name" value="NTF2-like_dom_sf"/>
</dbReference>
<evidence type="ECO:0000256" key="5">
    <source>
        <dbReference type="SAM" id="Phobius"/>
    </source>
</evidence>
<evidence type="ECO:0000256" key="2">
    <source>
        <dbReference type="ARBA" id="ARBA00022692"/>
    </source>
</evidence>
<evidence type="ECO:0000259" key="6">
    <source>
        <dbReference type="Pfam" id="PF04335"/>
    </source>
</evidence>
<dbReference type="Pfam" id="PF04335">
    <property type="entry name" value="VirB8"/>
    <property type="match status" value="1"/>
</dbReference>
<accession>A0ABT9E9C8</accession>
<protein>
    <submittedName>
        <fullName evidence="7">VirB8/TrbF family protein</fullName>
    </submittedName>
</protein>
<feature type="domain" description="Bacterial virulence protein VirB8" evidence="6">
    <location>
        <begin position="53"/>
        <end position="196"/>
    </location>
</feature>
<keyword evidence="2 5" id="KW-0812">Transmembrane</keyword>
<evidence type="ECO:0000313" key="8">
    <source>
        <dbReference type="Proteomes" id="UP001243009"/>
    </source>
</evidence>
<evidence type="ECO:0000256" key="1">
    <source>
        <dbReference type="ARBA" id="ARBA00004167"/>
    </source>
</evidence>
<dbReference type="RefSeq" id="WP_305107671.1">
    <property type="nucleotide sequence ID" value="NZ_JAUTWS010000059.1"/>
</dbReference>
<dbReference type="SUPFAM" id="SSF54427">
    <property type="entry name" value="NTF2-like"/>
    <property type="match status" value="1"/>
</dbReference>
<evidence type="ECO:0000256" key="4">
    <source>
        <dbReference type="ARBA" id="ARBA00023136"/>
    </source>
</evidence>
<keyword evidence="8" id="KW-1185">Reference proteome</keyword>